<sequence length="112" mass="12547">EGDLLLIVGAAKNKCRKLLISSRSFAAASPIWSEMLVTQSISSTSMPTEFQLPDDDAEALCLMLQVAHLALDNVPYSISFDMLYNLAGLCEKYDTIHLIRRFLPEWIQQLLS</sequence>
<dbReference type="AlphaFoldDB" id="A0A8E2JC14"/>
<name>A0A8E2JC14_9PEZI</name>
<evidence type="ECO:0008006" key="3">
    <source>
        <dbReference type="Google" id="ProtNLM"/>
    </source>
</evidence>
<feature type="non-terminal residue" evidence="1">
    <location>
        <position position="1"/>
    </location>
</feature>
<accession>A0A8E2JC14</accession>
<dbReference type="Proteomes" id="UP000250266">
    <property type="component" value="Unassembled WGS sequence"/>
</dbReference>
<gene>
    <name evidence="1" type="ORF">K432DRAFT_256950</name>
</gene>
<protein>
    <recommendedName>
        <fullName evidence="3">BTB domain-containing protein</fullName>
    </recommendedName>
</protein>
<reference evidence="1 2" key="1">
    <citation type="journal article" date="2016" name="Nat. Commun.">
        <title>Ectomycorrhizal ecology is imprinted in the genome of the dominant symbiotic fungus Cenococcum geophilum.</title>
        <authorList>
            <consortium name="DOE Joint Genome Institute"/>
            <person name="Peter M."/>
            <person name="Kohler A."/>
            <person name="Ohm R.A."/>
            <person name="Kuo A."/>
            <person name="Krutzmann J."/>
            <person name="Morin E."/>
            <person name="Arend M."/>
            <person name="Barry K.W."/>
            <person name="Binder M."/>
            <person name="Choi C."/>
            <person name="Clum A."/>
            <person name="Copeland A."/>
            <person name="Grisel N."/>
            <person name="Haridas S."/>
            <person name="Kipfer T."/>
            <person name="LaButti K."/>
            <person name="Lindquist E."/>
            <person name="Lipzen A."/>
            <person name="Maire R."/>
            <person name="Meier B."/>
            <person name="Mihaltcheva S."/>
            <person name="Molinier V."/>
            <person name="Murat C."/>
            <person name="Poggeler S."/>
            <person name="Quandt C.A."/>
            <person name="Sperisen C."/>
            <person name="Tritt A."/>
            <person name="Tisserant E."/>
            <person name="Crous P.W."/>
            <person name="Henrissat B."/>
            <person name="Nehls U."/>
            <person name="Egli S."/>
            <person name="Spatafora J.W."/>
            <person name="Grigoriev I.V."/>
            <person name="Martin F.M."/>
        </authorList>
    </citation>
    <scope>NUCLEOTIDE SEQUENCE [LARGE SCALE GENOMIC DNA]</scope>
    <source>
        <strain evidence="1 2">CBS 459.81</strain>
    </source>
</reference>
<keyword evidence="2" id="KW-1185">Reference proteome</keyword>
<dbReference type="OrthoDB" id="5275938at2759"/>
<feature type="non-terminal residue" evidence="1">
    <location>
        <position position="112"/>
    </location>
</feature>
<dbReference type="EMBL" id="KV745170">
    <property type="protein sequence ID" value="OCK76893.1"/>
    <property type="molecule type" value="Genomic_DNA"/>
</dbReference>
<organism evidence="1 2">
    <name type="scientific">Lepidopterella palustris CBS 459.81</name>
    <dbReference type="NCBI Taxonomy" id="1314670"/>
    <lineage>
        <taxon>Eukaryota</taxon>
        <taxon>Fungi</taxon>
        <taxon>Dikarya</taxon>
        <taxon>Ascomycota</taxon>
        <taxon>Pezizomycotina</taxon>
        <taxon>Dothideomycetes</taxon>
        <taxon>Pleosporomycetidae</taxon>
        <taxon>Mytilinidiales</taxon>
        <taxon>Argynnaceae</taxon>
        <taxon>Lepidopterella</taxon>
    </lineage>
</organism>
<evidence type="ECO:0000313" key="2">
    <source>
        <dbReference type="Proteomes" id="UP000250266"/>
    </source>
</evidence>
<proteinExistence type="predicted"/>
<evidence type="ECO:0000313" key="1">
    <source>
        <dbReference type="EMBL" id="OCK76893.1"/>
    </source>
</evidence>